<dbReference type="PANTHER" id="PTHR37389">
    <property type="entry name" value="NODULIN-24"/>
    <property type="match status" value="1"/>
</dbReference>
<gene>
    <name evidence="2" type="ORF">DH2020_045319</name>
</gene>
<reference evidence="2 3" key="1">
    <citation type="journal article" date="2021" name="Comput. Struct. Biotechnol. J.">
        <title>De novo genome assembly of the potent medicinal plant Rehmannia glutinosa using nanopore technology.</title>
        <authorList>
            <person name="Ma L."/>
            <person name="Dong C."/>
            <person name="Song C."/>
            <person name="Wang X."/>
            <person name="Zheng X."/>
            <person name="Niu Y."/>
            <person name="Chen S."/>
            <person name="Feng W."/>
        </authorList>
    </citation>
    <scope>NUCLEOTIDE SEQUENCE [LARGE SCALE GENOMIC DNA]</scope>
    <source>
        <strain evidence="2">DH-2019</strain>
    </source>
</reference>
<dbReference type="InterPro" id="IPR010800">
    <property type="entry name" value="GRP"/>
</dbReference>
<keyword evidence="1" id="KW-0732">Signal</keyword>
<name>A0ABR0UFL3_REHGL</name>
<accession>A0ABR0UFL3</accession>
<evidence type="ECO:0008006" key="4">
    <source>
        <dbReference type="Google" id="ProtNLM"/>
    </source>
</evidence>
<feature type="signal peptide" evidence="1">
    <location>
        <begin position="1"/>
        <end position="34"/>
    </location>
</feature>
<comment type="caution">
    <text evidence="2">The sequence shown here is derived from an EMBL/GenBank/DDBJ whole genome shotgun (WGS) entry which is preliminary data.</text>
</comment>
<proteinExistence type="predicted"/>
<sequence length="125" mass="12299">MHGQPLSSLNASLPVSTKLAHLATVLLISSQVAARDLAETSDTLDTSNEVDQYYGGGRGGYGGGGRGGYGGGGRGGYGGGRGGYGGGRGGYGGGGCRHGCCGRGFNGGCRCCSYAGEKVDAEPQN</sequence>
<protein>
    <recommendedName>
        <fullName evidence="4">Glycine-rich protein</fullName>
    </recommendedName>
</protein>
<feature type="chain" id="PRO_5045476184" description="Glycine-rich protein" evidence="1">
    <location>
        <begin position="35"/>
        <end position="125"/>
    </location>
</feature>
<dbReference type="Pfam" id="PF07172">
    <property type="entry name" value="GRP"/>
    <property type="match status" value="1"/>
</dbReference>
<dbReference type="Proteomes" id="UP001318860">
    <property type="component" value="Unassembled WGS sequence"/>
</dbReference>
<dbReference type="EMBL" id="JABTTQ020002963">
    <property type="protein sequence ID" value="KAK6120940.1"/>
    <property type="molecule type" value="Genomic_DNA"/>
</dbReference>
<evidence type="ECO:0000313" key="2">
    <source>
        <dbReference type="EMBL" id="KAK6120940.1"/>
    </source>
</evidence>
<evidence type="ECO:0000313" key="3">
    <source>
        <dbReference type="Proteomes" id="UP001318860"/>
    </source>
</evidence>
<evidence type="ECO:0000256" key="1">
    <source>
        <dbReference type="SAM" id="SignalP"/>
    </source>
</evidence>
<organism evidence="2 3">
    <name type="scientific">Rehmannia glutinosa</name>
    <name type="common">Chinese foxglove</name>
    <dbReference type="NCBI Taxonomy" id="99300"/>
    <lineage>
        <taxon>Eukaryota</taxon>
        <taxon>Viridiplantae</taxon>
        <taxon>Streptophyta</taxon>
        <taxon>Embryophyta</taxon>
        <taxon>Tracheophyta</taxon>
        <taxon>Spermatophyta</taxon>
        <taxon>Magnoliopsida</taxon>
        <taxon>eudicotyledons</taxon>
        <taxon>Gunneridae</taxon>
        <taxon>Pentapetalae</taxon>
        <taxon>asterids</taxon>
        <taxon>lamiids</taxon>
        <taxon>Lamiales</taxon>
        <taxon>Orobanchaceae</taxon>
        <taxon>Rehmannieae</taxon>
        <taxon>Rehmannia</taxon>
    </lineage>
</organism>
<dbReference type="PANTHER" id="PTHR37389:SF40">
    <property type="entry name" value="NODULIN-24"/>
    <property type="match status" value="1"/>
</dbReference>
<keyword evidence="3" id="KW-1185">Reference proteome</keyword>